<accession>A0A8J2L742</accession>
<evidence type="ECO:0000313" key="1">
    <source>
        <dbReference type="EMBL" id="CAG7829825.1"/>
    </source>
</evidence>
<dbReference type="EMBL" id="CAJVCH010553120">
    <property type="protein sequence ID" value="CAG7829825.1"/>
    <property type="molecule type" value="Genomic_DNA"/>
</dbReference>
<evidence type="ECO:0000313" key="2">
    <source>
        <dbReference type="Proteomes" id="UP000708208"/>
    </source>
</evidence>
<sequence>MFISWESATSGFVACHLIFADLFWRLWPREQLGPYKQTEIKSRNILFNGVSQMKDRDNMKQKICVNTSYKYLQSSQTSEPPWRNWLARSAVNREVGGSSPPGGE</sequence>
<organism evidence="1 2">
    <name type="scientific">Allacma fusca</name>
    <dbReference type="NCBI Taxonomy" id="39272"/>
    <lineage>
        <taxon>Eukaryota</taxon>
        <taxon>Metazoa</taxon>
        <taxon>Ecdysozoa</taxon>
        <taxon>Arthropoda</taxon>
        <taxon>Hexapoda</taxon>
        <taxon>Collembola</taxon>
        <taxon>Symphypleona</taxon>
        <taxon>Sminthuridae</taxon>
        <taxon>Allacma</taxon>
    </lineage>
</organism>
<gene>
    <name evidence="1" type="ORF">AFUS01_LOCUS39668</name>
</gene>
<proteinExistence type="predicted"/>
<reference evidence="1" key="1">
    <citation type="submission" date="2021-06" db="EMBL/GenBank/DDBJ databases">
        <authorList>
            <person name="Hodson N. C."/>
            <person name="Mongue J. A."/>
            <person name="Jaron S. K."/>
        </authorList>
    </citation>
    <scope>NUCLEOTIDE SEQUENCE</scope>
</reference>
<dbReference type="AlphaFoldDB" id="A0A8J2L742"/>
<dbReference type="OrthoDB" id="8300633at2759"/>
<protein>
    <submittedName>
        <fullName evidence="1">Uncharacterized protein</fullName>
    </submittedName>
</protein>
<comment type="caution">
    <text evidence="1">The sequence shown here is derived from an EMBL/GenBank/DDBJ whole genome shotgun (WGS) entry which is preliminary data.</text>
</comment>
<name>A0A8J2L742_9HEXA</name>
<keyword evidence="2" id="KW-1185">Reference proteome</keyword>
<dbReference type="Proteomes" id="UP000708208">
    <property type="component" value="Unassembled WGS sequence"/>
</dbReference>